<keyword evidence="1" id="KW-0812">Transmembrane</keyword>
<dbReference type="PROSITE" id="PS51257">
    <property type="entry name" value="PROKAR_LIPOPROTEIN"/>
    <property type="match status" value="1"/>
</dbReference>
<keyword evidence="1" id="KW-0472">Membrane</keyword>
<protein>
    <submittedName>
        <fullName evidence="2">Uncharacterized protein</fullName>
    </submittedName>
</protein>
<accession>A0A7J5AU60</accession>
<dbReference type="InterPro" id="IPR048136">
    <property type="entry name" value="STM3941-like"/>
</dbReference>
<gene>
    <name evidence="2" type="ORF">F7018_01085</name>
</gene>
<dbReference type="EMBL" id="WAAU01000003">
    <property type="protein sequence ID" value="KAB1160500.1"/>
    <property type="molecule type" value="Genomic_DNA"/>
</dbReference>
<evidence type="ECO:0000256" key="1">
    <source>
        <dbReference type="SAM" id="Phobius"/>
    </source>
</evidence>
<evidence type="ECO:0000313" key="2">
    <source>
        <dbReference type="EMBL" id="KAB1160500.1"/>
    </source>
</evidence>
<comment type="caution">
    <text evidence="2">The sequence shown here is derived from an EMBL/GenBank/DDBJ whole genome shotgun (WGS) entry which is preliminary data.</text>
</comment>
<reference evidence="2 3" key="1">
    <citation type="submission" date="2019-09" db="EMBL/GenBank/DDBJ databases">
        <authorList>
            <person name="Cao W.R."/>
        </authorList>
    </citation>
    <scope>NUCLEOTIDE SEQUENCE [LARGE SCALE GENOMIC DNA]</scope>
    <source>
        <strain evidence="3">a4</strain>
    </source>
</reference>
<organism evidence="2 3">
    <name type="scientific">Tenacibaculum aiptasiae</name>
    <dbReference type="NCBI Taxonomy" id="426481"/>
    <lineage>
        <taxon>Bacteria</taxon>
        <taxon>Pseudomonadati</taxon>
        <taxon>Bacteroidota</taxon>
        <taxon>Flavobacteriia</taxon>
        <taxon>Flavobacteriales</taxon>
        <taxon>Flavobacteriaceae</taxon>
        <taxon>Tenacibaculum</taxon>
    </lineage>
</organism>
<dbReference type="AlphaFoldDB" id="A0A7J5AU60"/>
<dbReference type="Proteomes" id="UP000467305">
    <property type="component" value="Unassembled WGS sequence"/>
</dbReference>
<dbReference type="RefSeq" id="WP_150898129.1">
    <property type="nucleotide sequence ID" value="NZ_WAAU01000003.1"/>
</dbReference>
<keyword evidence="3" id="KW-1185">Reference proteome</keyword>
<keyword evidence="1" id="KW-1133">Transmembrane helix</keyword>
<evidence type="ECO:0000313" key="3">
    <source>
        <dbReference type="Proteomes" id="UP000467305"/>
    </source>
</evidence>
<feature type="transmembrane region" description="Helical" evidence="1">
    <location>
        <begin position="38"/>
        <end position="56"/>
    </location>
</feature>
<sequence length="172" mass="19498">MNSEIKIPLNKLKIGLLTLCSIGFVYACYFILWNVMGIIGILFFGATGIYGLSKLFDFKTGLKIDSKGITDNTNATSIGLIEWKDITGIRTEQVVSTKFLLIDVNNPEKYIKKAKNIAQKKLMKANMSKYYTPITITSNTLNYNFERLENLVLAEFKKNKNIQQHLNDQSLS</sequence>
<dbReference type="NCBIfam" id="NF041635">
    <property type="entry name" value="STM3941_fam"/>
    <property type="match status" value="1"/>
</dbReference>
<name>A0A7J5AU60_9FLAO</name>
<proteinExistence type="predicted"/>
<dbReference type="OrthoDB" id="6028159at2"/>